<evidence type="ECO:0000313" key="1">
    <source>
        <dbReference type="EMBL" id="OQP49687.1"/>
    </source>
</evidence>
<protein>
    <submittedName>
        <fullName evidence="1">Uncharacterized protein</fullName>
    </submittedName>
</protein>
<evidence type="ECO:0000313" key="2">
    <source>
        <dbReference type="Proteomes" id="UP000192277"/>
    </source>
</evidence>
<proteinExistence type="predicted"/>
<accession>A0ABX3P008</accession>
<gene>
    <name evidence="1" type="ORF">A4D02_29230</name>
</gene>
<sequence>MYDLLIDEVPYLVNTEAFTYNGEQRYYVSVNGGPQHVFTWDPDLKRLAALDTDEDSATLPEALEEELSNRLQADLPH</sequence>
<dbReference type="Proteomes" id="UP000192277">
    <property type="component" value="Unassembled WGS sequence"/>
</dbReference>
<organism evidence="1 2">
    <name type="scientific">Niastella koreensis</name>
    <dbReference type="NCBI Taxonomy" id="354356"/>
    <lineage>
        <taxon>Bacteria</taxon>
        <taxon>Pseudomonadati</taxon>
        <taxon>Bacteroidota</taxon>
        <taxon>Chitinophagia</taxon>
        <taxon>Chitinophagales</taxon>
        <taxon>Chitinophagaceae</taxon>
        <taxon>Niastella</taxon>
    </lineage>
</organism>
<keyword evidence="2" id="KW-1185">Reference proteome</keyword>
<comment type="caution">
    <text evidence="1">The sequence shown here is derived from an EMBL/GenBank/DDBJ whole genome shotgun (WGS) entry which is preliminary data.</text>
</comment>
<name>A0ABX3P008_9BACT</name>
<dbReference type="EMBL" id="LWBO01000010">
    <property type="protein sequence ID" value="OQP49687.1"/>
    <property type="molecule type" value="Genomic_DNA"/>
</dbReference>
<reference evidence="1 2" key="1">
    <citation type="submission" date="2016-04" db="EMBL/GenBank/DDBJ databases">
        <authorList>
            <person name="Chen L."/>
            <person name="Zhuang W."/>
            <person name="Wang G."/>
        </authorList>
    </citation>
    <scope>NUCLEOTIDE SEQUENCE [LARGE SCALE GENOMIC DNA]</scope>
    <source>
        <strain evidence="2">GR20</strain>
    </source>
</reference>